<dbReference type="PANTHER" id="PTHR21596:SF82">
    <property type="entry name" value="FACTOR OF DNA METHYLATION 5-LIKE"/>
    <property type="match status" value="1"/>
</dbReference>
<evidence type="ECO:0000259" key="2">
    <source>
        <dbReference type="Pfam" id="PF03469"/>
    </source>
</evidence>
<feature type="coiled-coil region" evidence="1">
    <location>
        <begin position="69"/>
        <end position="129"/>
    </location>
</feature>
<dbReference type="Pfam" id="PF03469">
    <property type="entry name" value="XH"/>
    <property type="match status" value="2"/>
</dbReference>
<feature type="domain" description="Factor of DNA methylation 1-5/IDN2" evidence="2">
    <location>
        <begin position="168"/>
        <end position="295"/>
    </location>
</feature>
<dbReference type="InterPro" id="IPR045177">
    <property type="entry name" value="FDM1-5/IDN2"/>
</dbReference>
<dbReference type="InParanoid" id="A0A7N2MFN7"/>
<protein>
    <recommendedName>
        <fullName evidence="2">Factor of DNA methylation 1-5/IDN2 domain-containing protein</fullName>
    </recommendedName>
</protein>
<keyword evidence="4" id="KW-1185">Reference proteome</keyword>
<dbReference type="Gramene" id="QL08p059594:mrna">
    <property type="protein sequence ID" value="QL08p059594:mrna"/>
    <property type="gene ID" value="QL08p059594"/>
</dbReference>
<dbReference type="EnsemblPlants" id="QL08p059594:mrna">
    <property type="protein sequence ID" value="QL08p059594:mrna"/>
    <property type="gene ID" value="QL08p059594"/>
</dbReference>
<evidence type="ECO:0000313" key="3">
    <source>
        <dbReference type="EnsemblPlants" id="QL08p059594:mrna"/>
    </source>
</evidence>
<reference evidence="3 4" key="1">
    <citation type="journal article" date="2016" name="G3 (Bethesda)">
        <title>First Draft Assembly and Annotation of the Genome of a California Endemic Oak Quercus lobata Nee (Fagaceae).</title>
        <authorList>
            <person name="Sork V.L."/>
            <person name="Fitz-Gibbon S.T."/>
            <person name="Puiu D."/>
            <person name="Crepeau M."/>
            <person name="Gugger P.F."/>
            <person name="Sherman R."/>
            <person name="Stevens K."/>
            <person name="Langley C.H."/>
            <person name="Pellegrini M."/>
            <person name="Salzberg S.L."/>
        </authorList>
    </citation>
    <scope>NUCLEOTIDE SEQUENCE [LARGE SCALE GENOMIC DNA]</scope>
    <source>
        <strain evidence="3 4">cv. SW786</strain>
    </source>
</reference>
<dbReference type="OMA" id="MANDIHE"/>
<dbReference type="EMBL" id="LRBV02000008">
    <property type="status" value="NOT_ANNOTATED_CDS"/>
    <property type="molecule type" value="Genomic_DNA"/>
</dbReference>
<name>A0A7N2MFN7_QUELO</name>
<feature type="domain" description="Factor of DNA methylation 1-5/IDN2" evidence="2">
    <location>
        <begin position="296"/>
        <end position="328"/>
    </location>
</feature>
<organism evidence="3 4">
    <name type="scientific">Quercus lobata</name>
    <name type="common">Valley oak</name>
    <dbReference type="NCBI Taxonomy" id="97700"/>
    <lineage>
        <taxon>Eukaryota</taxon>
        <taxon>Viridiplantae</taxon>
        <taxon>Streptophyta</taxon>
        <taxon>Embryophyta</taxon>
        <taxon>Tracheophyta</taxon>
        <taxon>Spermatophyta</taxon>
        <taxon>Magnoliopsida</taxon>
        <taxon>eudicotyledons</taxon>
        <taxon>Gunneridae</taxon>
        <taxon>Pentapetalae</taxon>
        <taxon>rosids</taxon>
        <taxon>fabids</taxon>
        <taxon>Fagales</taxon>
        <taxon>Fagaceae</taxon>
        <taxon>Quercus</taxon>
    </lineage>
</organism>
<evidence type="ECO:0000313" key="4">
    <source>
        <dbReference type="Proteomes" id="UP000594261"/>
    </source>
</evidence>
<dbReference type="Proteomes" id="UP000594261">
    <property type="component" value="Chromosome 8"/>
</dbReference>
<dbReference type="GO" id="GO:0080188">
    <property type="term" value="P:gene silencing by siRNA-directed DNA methylation"/>
    <property type="evidence" value="ECO:0007669"/>
    <property type="project" value="InterPro"/>
</dbReference>
<dbReference type="PANTHER" id="PTHR21596">
    <property type="entry name" value="RIBONUCLEASE P SUBUNIT P38"/>
    <property type="match status" value="1"/>
</dbReference>
<accession>A0A7N2MFN7</accession>
<dbReference type="AlphaFoldDB" id="A0A7N2MFN7"/>
<evidence type="ECO:0000256" key="1">
    <source>
        <dbReference type="SAM" id="Coils"/>
    </source>
</evidence>
<sequence length="334" mass="39646">MDDYILEELQKARRLVVSLAKEVDVKNEKLFRMESKLDETFHMMMEEKAKLQQVQRAYSQEDTVCRRRVKELEKREAQIDLERKSLLIQREKLKAKSSTKHDYISTIQIDALRKELEEKVDELQSMDTLNQTLIIKEHMSNLELKDAHKELINGLQDIWNDQDLFGIKRMGEVDEKLFKDVCLKKFPNGWEVNAEELILLWQANVSNPIWHPFKTEFLDGKLQEVIDKGDSKLKELRSVWGEEVYKAVADALMELNDYNSSGRYVVPELWNFNERRKASLKEVIKYMIEELKTLKSYVPPELWNFNEGRKASLKEVIKNMIEELKTLKPLKRRR</sequence>
<proteinExistence type="predicted"/>
<dbReference type="InterPro" id="IPR005379">
    <property type="entry name" value="FDM1-5/IDN2_XH"/>
</dbReference>
<reference evidence="3" key="2">
    <citation type="submission" date="2021-01" db="UniProtKB">
        <authorList>
            <consortium name="EnsemblPlants"/>
        </authorList>
    </citation>
    <scope>IDENTIFICATION</scope>
</reference>
<keyword evidence="1" id="KW-0175">Coiled coil</keyword>